<evidence type="ECO:0000256" key="6">
    <source>
        <dbReference type="SAM" id="MobiDB-lite"/>
    </source>
</evidence>
<dbReference type="Gene3D" id="1.25.40.10">
    <property type="entry name" value="Tetratricopeptide repeat domain"/>
    <property type="match status" value="1"/>
</dbReference>
<comment type="catalytic activity">
    <reaction evidence="1">
        <text>All bonds known to be hydrolyzed by this endopeptidase have arginine in P1 and an acidic residue in P4. P6 is often occupied by an acidic residue or by a hydroxy-amino-acid residue, the phosphorylation of which enhances cleavage.</text>
        <dbReference type="EC" id="3.4.22.49"/>
    </reaction>
</comment>
<dbReference type="GO" id="GO:0072686">
    <property type="term" value="C:mitotic spindle"/>
    <property type="evidence" value="ECO:0007669"/>
    <property type="project" value="TreeGrafter"/>
</dbReference>
<feature type="compositionally biased region" description="Acidic residues" evidence="6">
    <location>
        <begin position="1467"/>
        <end position="1481"/>
    </location>
</feature>
<evidence type="ECO:0000256" key="2">
    <source>
        <dbReference type="ARBA" id="ARBA00012489"/>
    </source>
</evidence>
<dbReference type="Proteomes" id="UP001146793">
    <property type="component" value="Unassembled WGS sequence"/>
</dbReference>
<feature type="domain" description="Peptidase C50" evidence="7">
    <location>
        <begin position="2032"/>
        <end position="2127"/>
    </location>
</feature>
<keyword evidence="4" id="KW-0159">Chromosome partition</keyword>
<evidence type="ECO:0000256" key="4">
    <source>
        <dbReference type="ARBA" id="ARBA00022829"/>
    </source>
</evidence>
<evidence type="ECO:0000256" key="1">
    <source>
        <dbReference type="ARBA" id="ARBA00000451"/>
    </source>
</evidence>
<feature type="compositionally biased region" description="Acidic residues" evidence="6">
    <location>
        <begin position="1577"/>
        <end position="1610"/>
    </location>
</feature>
<dbReference type="PROSITE" id="PS51700">
    <property type="entry name" value="SEPARIN"/>
    <property type="match status" value="1"/>
</dbReference>
<dbReference type="InterPro" id="IPR011990">
    <property type="entry name" value="TPR-like_helical_dom_sf"/>
</dbReference>
<evidence type="ECO:0000313" key="8">
    <source>
        <dbReference type="EMBL" id="KAJ3432431.1"/>
    </source>
</evidence>
<organism evidence="8 9">
    <name type="scientific">Anaeramoeba flamelloides</name>
    <dbReference type="NCBI Taxonomy" id="1746091"/>
    <lineage>
        <taxon>Eukaryota</taxon>
        <taxon>Metamonada</taxon>
        <taxon>Anaeramoebidae</taxon>
        <taxon>Anaeramoeba</taxon>
    </lineage>
</organism>
<feature type="coiled-coil region" evidence="5">
    <location>
        <begin position="95"/>
        <end position="157"/>
    </location>
</feature>
<sequence length="2238" mass="263403">METLYQDLKKLKTRNGKLLKDLQKYFQSVSKTSKTRTLTKKNELKIKQLQQLLPLSLQLLETVSQEKTKRSKYEEKLDFLFSFLKYLFQILEAHFLNLTRNKKKTNEKEKEKEKEKSRTIFENHYLFCWYLHHFSQYNKARKQLKLLLSQLSEYCEEGSTKIFLPKKGLSSQLTKLVIKCNNLLVSSVLNDPKPKKKIKPIKIYRLIDENMCKWVNYYKNISDDQNESLRYYQILHKFLEKICTLLPINLNNNPNNNPKAKPNKGTYLDYLKFSQTSFYFLYCSKTIDLETFFNHILRFNILFIRQSPSELTEHLLSFNKYIWGYSVNKKSCSKSFKFVSWVQFQISLFNKLSKFEQAKELLAKTLNEIIDQESHLFRVQLISEKLHLLLSNSKFEESIEPMEELSMLISENLKGFKLNEIKTTIKSLERSKQLLSSIITSLNKKHNSDIPSKNFLLQTSKFFQIHSKIIKNGFKLSQKIKNPKNKNKNSKNNNKNSKIKNNQQDDELKKFFHQISFSQFDSLYKAANSILLISKWENENLDETIKKCLKKLNKSIKRIESFPTIFNSEYKWVSITFFNFAIQLFNQNNLDHSIQFLLKSIELLNKMPQTFEVIELIKKRTQLISKCYSKLNQFKKAQKYLLKSIFLFSKENKKEKENEDGKKKTQNNKNNLNKDQDLIIDSFIKLKNKELLLNIKNGKIKEGNFIDLQSYSLTKIMEKYVPNDFSDQKLILIFENLYLSEQYHFKFIQSNKLLSRICLNTQFDIIIQLLNLFSSMESKINREKILLKKAYYLIEKSKLLMLLNFNKSDAEQNENEDQDQDEDEDEDEEILTNLDHSISILLSLIKKSKKIENYCFDLIAKCYFWKAIYQFESNPKNTNIEINKKKNSNKKKKKKKNQNKKKKKNKGGKEENKSDNLQYIANLKYSLIYWAFCFNNTNTHTNNDDNNKKNKKNKMMMKSYSKIDLITTSNLLRMACSLFTLVQDFKWLLFSSRILLLLANKHGNKEYSLICLTRVELCSIFLEFGEQDLAIQILKQNTLEQLKHVPNQIRQYHYIWKAKCDLMKNKIEQSRKSAEKVLNFQKKKKNNNLINNKDRNGDQQKQKQKRNKDDLFLEAMSLLTISQINKKLGDFKNSISNGFRSLQILYYLLFGKQIEPNNEINYSKEIILMKMSIHTLNNTKRESNGNSDNGEGNFEFDNISTQEFMDSTYFTRNNWKLSFWFKKNLDHLGHIYQLKGLPLESKTYFKNSLKFVESLQFPNLISSSLINLLQLEFERGKLSNETLTVINKAKQFLITSKSKQKKFKEKKKENANELNLKFSPIYLFLIKVESEYYLKTKEYEKAKLILKNGLNFFKSGKLFNYPKLLKKELIKINFKNSKKILNCLKTNKFGTNIIPLKLITSLEIQYAKYLYQKEKFEKSQKLFKNLLDNINHLHNNNANYEEEEEEGDEESNDEESEEESYESKTDEGEENDDSESKDDESDGKSFSESEEETNDEEETESVDDEESKDEESEEESYESKTEEEEENDDSESKDDESDGESFSESEEETDDEDESESVDNRKSEETDEETSDSKETEEGEEENSDSESKDSEEEEQSFSESEEETDNEQNNDEKEKSGSGNDLDELINKKKNQDFNISELEKAISYYYLAKIDLKKNKNEINLLWNEKQSKSTNKQQNLLDNLKQNLLKSFEILKELQYLPILMRKICLLLGTINGRQNPIETGYYLQNSFSITLRQQVFSLIDNSNSEQEGRGENQRENLCQRQQRQYVDFQKSDIQAWNKTNGHLPKQCSIISISLGADNKTILISKIESQKKPLNIQAQFKEGQVNRLVTEFENILAESKESMKETSKIKTERAKKLWWQTRKDLDQKIQQICFKIEKKVFKNFRSIFLGPIANKEKNEKFEKCLQQIYKNKDKALDVNLEEMKLILRSQIYYTEQEMTELIKYFSPKISKLKLKQFLAKCKKIIRLTQLSKNSICYPTILILDRKIQKLPIESTPFLKDKTITRMPSLWFLKYQLIKRAQMKNQILDSDEAYYLLNPSGDLENTQSTFQNWFQSIKKWDGIIGKAPQMDSFKSALLSKDLFIYFGHGAGEKYLSSTQISKLKKSPTSILMGCSSGVLLEEGKFDPYGVVYSYLLAGSPAVVANLWDVTDRDIDRFSTSLLKNWLFCKKEHSKRVSLAELIPHARNTCLLKHLIGASPVYYGIPFWGIKKPLKIDLKSLKKKSIFKDLNIKSRNF</sequence>
<evidence type="ECO:0000256" key="5">
    <source>
        <dbReference type="SAM" id="Coils"/>
    </source>
</evidence>
<dbReference type="GO" id="GO:0004197">
    <property type="term" value="F:cysteine-type endopeptidase activity"/>
    <property type="evidence" value="ECO:0007669"/>
    <property type="project" value="InterPro"/>
</dbReference>
<dbReference type="PANTHER" id="PTHR12792">
    <property type="entry name" value="EXTRA SPINDLE POLES 1-RELATED"/>
    <property type="match status" value="1"/>
</dbReference>
<keyword evidence="3" id="KW-0378">Hydrolase</keyword>
<accession>A0AAV7YUU1</accession>
<feature type="region of interest" description="Disordered" evidence="6">
    <location>
        <begin position="480"/>
        <end position="502"/>
    </location>
</feature>
<dbReference type="PANTHER" id="PTHR12792:SF0">
    <property type="entry name" value="SEPARIN"/>
    <property type="match status" value="1"/>
</dbReference>
<evidence type="ECO:0000313" key="9">
    <source>
        <dbReference type="Proteomes" id="UP001146793"/>
    </source>
</evidence>
<comment type="caution">
    <text evidence="8">The sequence shown here is derived from an EMBL/GenBank/DDBJ whole genome shotgun (WGS) entry which is preliminary data.</text>
</comment>
<dbReference type="GO" id="GO:0051307">
    <property type="term" value="P:meiotic chromosome separation"/>
    <property type="evidence" value="ECO:0007669"/>
    <property type="project" value="TreeGrafter"/>
</dbReference>
<dbReference type="GO" id="GO:0006508">
    <property type="term" value="P:proteolysis"/>
    <property type="evidence" value="ECO:0007669"/>
    <property type="project" value="InterPro"/>
</dbReference>
<dbReference type="InterPro" id="IPR005314">
    <property type="entry name" value="Peptidase_C50"/>
</dbReference>
<name>A0AAV7YUU1_9EUKA</name>
<feature type="region of interest" description="Disordered" evidence="6">
    <location>
        <begin position="879"/>
        <end position="912"/>
    </location>
</feature>
<proteinExistence type="predicted"/>
<feature type="compositionally biased region" description="Basic residues" evidence="6">
    <location>
        <begin position="885"/>
        <end position="906"/>
    </location>
</feature>
<feature type="compositionally biased region" description="Acidic residues" evidence="6">
    <location>
        <begin position="1440"/>
        <end position="1460"/>
    </location>
</feature>
<dbReference type="GO" id="GO:0005737">
    <property type="term" value="C:cytoplasm"/>
    <property type="evidence" value="ECO:0007669"/>
    <property type="project" value="TreeGrafter"/>
</dbReference>
<dbReference type="InterPro" id="IPR030397">
    <property type="entry name" value="SEPARIN_core_dom"/>
</dbReference>
<evidence type="ECO:0000259" key="7">
    <source>
        <dbReference type="PROSITE" id="PS51700"/>
    </source>
</evidence>
<feature type="compositionally biased region" description="Acidic residues" evidence="6">
    <location>
        <begin position="1488"/>
        <end position="1557"/>
    </location>
</feature>
<dbReference type="EMBL" id="JANTQA010000047">
    <property type="protein sequence ID" value="KAJ3432431.1"/>
    <property type="molecule type" value="Genomic_DNA"/>
</dbReference>
<feature type="region of interest" description="Disordered" evidence="6">
    <location>
        <begin position="1437"/>
        <end position="1627"/>
    </location>
</feature>
<gene>
    <name evidence="8" type="ORF">M0812_21367</name>
</gene>
<evidence type="ECO:0000256" key="3">
    <source>
        <dbReference type="ARBA" id="ARBA00022801"/>
    </source>
</evidence>
<feature type="compositionally biased region" description="Low complexity" evidence="6">
    <location>
        <begin position="490"/>
        <end position="502"/>
    </location>
</feature>
<dbReference type="Pfam" id="PF03568">
    <property type="entry name" value="Separin_C"/>
    <property type="match status" value="1"/>
</dbReference>
<reference evidence="8" key="1">
    <citation type="submission" date="2022-08" db="EMBL/GenBank/DDBJ databases">
        <title>Novel sulphate-reducing endosymbionts in the free-living metamonad Anaeramoeba.</title>
        <authorList>
            <person name="Jerlstrom-Hultqvist J."/>
            <person name="Cepicka I."/>
            <person name="Gallot-Lavallee L."/>
            <person name="Salas-Leiva D."/>
            <person name="Curtis B.A."/>
            <person name="Zahonova K."/>
            <person name="Pipaliya S."/>
            <person name="Dacks J."/>
            <person name="Roger A.J."/>
        </authorList>
    </citation>
    <scope>NUCLEOTIDE SEQUENCE</scope>
    <source>
        <strain evidence="8">Busselton2</strain>
    </source>
</reference>
<dbReference type="GO" id="GO:0005634">
    <property type="term" value="C:nucleus"/>
    <property type="evidence" value="ECO:0007669"/>
    <property type="project" value="InterPro"/>
</dbReference>
<protein>
    <recommendedName>
        <fullName evidence="2">separase</fullName>
        <ecNumber evidence="2">3.4.22.49</ecNumber>
    </recommendedName>
</protein>
<keyword evidence="5" id="KW-0175">Coiled coil</keyword>
<dbReference type="EC" id="3.4.22.49" evidence="2"/>